<proteinExistence type="predicted"/>
<dbReference type="SUPFAM" id="SSF69065">
    <property type="entry name" value="RNase III domain-like"/>
    <property type="match status" value="1"/>
</dbReference>
<name>K8EY82_9CHLO</name>
<evidence type="ECO:0000259" key="2">
    <source>
        <dbReference type="Pfam" id="PF00636"/>
    </source>
</evidence>
<feature type="domain" description="RNase III" evidence="2">
    <location>
        <begin position="95"/>
        <end position="218"/>
    </location>
</feature>
<dbReference type="PANTHER" id="PTHR34276">
    <property type="entry name" value="MINI-RIBONUCLEASE 3"/>
    <property type="match status" value="1"/>
</dbReference>
<dbReference type="EMBL" id="FO082278">
    <property type="protein sequence ID" value="CCO14228.1"/>
    <property type="molecule type" value="Genomic_DNA"/>
</dbReference>
<feature type="region of interest" description="Disordered" evidence="1">
    <location>
        <begin position="38"/>
        <end position="75"/>
    </location>
</feature>
<dbReference type="InterPro" id="IPR036389">
    <property type="entry name" value="RNase_III_sf"/>
</dbReference>
<organism evidence="3 4">
    <name type="scientific">Bathycoccus prasinos</name>
    <dbReference type="NCBI Taxonomy" id="41875"/>
    <lineage>
        <taxon>Eukaryota</taxon>
        <taxon>Viridiplantae</taxon>
        <taxon>Chlorophyta</taxon>
        <taxon>Mamiellophyceae</taxon>
        <taxon>Mamiellales</taxon>
        <taxon>Bathycoccaceae</taxon>
        <taxon>Bathycoccus</taxon>
    </lineage>
</organism>
<dbReference type="GO" id="GO:0004525">
    <property type="term" value="F:ribonuclease III activity"/>
    <property type="evidence" value="ECO:0007669"/>
    <property type="project" value="InterPro"/>
</dbReference>
<feature type="compositionally biased region" description="Acidic residues" evidence="1">
    <location>
        <begin position="266"/>
        <end position="278"/>
    </location>
</feature>
<gene>
    <name evidence="3" type="ORF">Bathy01g02490</name>
</gene>
<dbReference type="OrthoDB" id="495795at2759"/>
<accession>K8EY82</accession>
<dbReference type="GeneID" id="19017984"/>
<sequence length="314" mass="34860">MLSTHRATSGLSASCSSYSSRECSRQKRTKSTTIQCGNKSIKSNENKRRKPPAHKGLDAHILKTNSSPNSSSPSPVYVVPKLLQNRDASVALCFTYLGDAVWELFARQHLVLRRCKKSERENPPNRQGGRSGGNSSTSVKTLRPQRAAQDGWCSAVAMHSHLERLLSLEQGTFLTEEEMAILKWGADYGHESRARHSGVEHRDASALEALVAYLYLFDGERLMEVLGALGMTFMDAGGLQVLSGSGRVEAVERALERFEGGGGREEENEEEVKEEEDSEKTMSALQLENETLKKEIEELKQKALIAQRAVRLKR</sequence>
<feature type="region of interest" description="Disordered" evidence="1">
    <location>
        <begin position="117"/>
        <end position="143"/>
    </location>
</feature>
<evidence type="ECO:0000313" key="3">
    <source>
        <dbReference type="EMBL" id="CCO14228.1"/>
    </source>
</evidence>
<dbReference type="AlphaFoldDB" id="K8EY82"/>
<feature type="compositionally biased region" description="Low complexity" evidence="1">
    <location>
        <begin position="65"/>
        <end position="75"/>
    </location>
</feature>
<dbReference type="Gene3D" id="1.10.1520.10">
    <property type="entry name" value="Ribonuclease III domain"/>
    <property type="match status" value="1"/>
</dbReference>
<reference evidence="3 4" key="1">
    <citation type="submission" date="2011-10" db="EMBL/GenBank/DDBJ databases">
        <authorList>
            <person name="Genoscope - CEA"/>
        </authorList>
    </citation>
    <scope>NUCLEOTIDE SEQUENCE [LARGE SCALE GENOMIC DNA]</scope>
    <source>
        <strain evidence="3 4">RCC 1105</strain>
    </source>
</reference>
<dbReference type="Proteomes" id="UP000198341">
    <property type="component" value="Chromosome 1"/>
</dbReference>
<evidence type="ECO:0000313" key="4">
    <source>
        <dbReference type="Proteomes" id="UP000198341"/>
    </source>
</evidence>
<feature type="region of interest" description="Disordered" evidence="1">
    <location>
        <begin position="258"/>
        <end position="283"/>
    </location>
</feature>
<dbReference type="KEGG" id="bpg:Bathy01g02490"/>
<dbReference type="InterPro" id="IPR000999">
    <property type="entry name" value="RNase_III_dom"/>
</dbReference>
<dbReference type="RefSeq" id="XP_007515349.1">
    <property type="nucleotide sequence ID" value="XM_007515287.1"/>
</dbReference>
<dbReference type="STRING" id="41875.K8EY82"/>
<evidence type="ECO:0000256" key="1">
    <source>
        <dbReference type="SAM" id="MobiDB-lite"/>
    </source>
</evidence>
<keyword evidence="4" id="KW-1185">Reference proteome</keyword>
<protein>
    <recommendedName>
        <fullName evidence="2">RNase III domain-containing protein</fullName>
    </recommendedName>
</protein>
<dbReference type="GO" id="GO:0006396">
    <property type="term" value="P:RNA processing"/>
    <property type="evidence" value="ECO:0007669"/>
    <property type="project" value="InterPro"/>
</dbReference>
<dbReference type="Pfam" id="PF00636">
    <property type="entry name" value="Ribonuclease_3"/>
    <property type="match status" value="1"/>
</dbReference>
<dbReference type="PANTHER" id="PTHR34276:SF1">
    <property type="entry name" value="MINI-RIBONUCLEASE 3"/>
    <property type="match status" value="1"/>
</dbReference>